<protein>
    <recommendedName>
        <fullName evidence="1">Orc1-like AAA ATPase domain-containing protein</fullName>
    </recommendedName>
</protein>
<dbReference type="PANTHER" id="PTHR43642">
    <property type="entry name" value="HYBRID SIGNAL TRANSDUCTION HISTIDINE KINASE G"/>
    <property type="match status" value="1"/>
</dbReference>
<reference evidence="2 3" key="1">
    <citation type="submission" date="2024-10" db="EMBL/GenBank/DDBJ databases">
        <title>Updated reference genomes for cyclostephanoid diatoms.</title>
        <authorList>
            <person name="Roberts W.R."/>
            <person name="Alverson A.J."/>
        </authorList>
    </citation>
    <scope>NUCLEOTIDE SEQUENCE [LARGE SCALE GENOMIC DNA]</scope>
    <source>
        <strain evidence="2 3">AJA228-03</strain>
    </source>
</reference>
<dbReference type="InterPro" id="IPR041664">
    <property type="entry name" value="AAA_16"/>
</dbReference>
<evidence type="ECO:0000313" key="2">
    <source>
        <dbReference type="EMBL" id="KAL3811601.1"/>
    </source>
</evidence>
<feature type="domain" description="Orc1-like AAA ATPase" evidence="1">
    <location>
        <begin position="288"/>
        <end position="469"/>
    </location>
</feature>
<accession>A0ABD3RLZ2</accession>
<keyword evidence="3" id="KW-1185">Reference proteome</keyword>
<sequence length="1288" mass="144236">MPGSNEDAIKQITLCKTTIAFGIAALLRQAAGSPRNSALPPASLDSQCSIDNFVVRTKAPCQRSRPTWRDIEGVDMLSPRLSVNIVEPFFLQELDGDDQDDKEGAFLEAEFPSLPETDGGAIVVIQSEEDDRCHLFGVLLYELFFNCSPISVRGDSVDDGGPEAASNSVDASLEQMRKKIQMVDLRTAGNTEISNAARVRREKTYPALIRGERADLSGGGLPSSLSTMIHHLLDCGDDYRPENSYESLEAVINDLHLLLLDPYRFLFNHEPSCDNNGKIRLSFREHHLYGRENEVAVITEAFCRVSNGKKESLFIGGFSGSGKSRLVNGLTARIDAVGGYLLTHKFDQMSQERSILDVVAMFNYLCLLIKEKSSQRDLISLVDDLVQVFGSDWSTLARLLPNINTIVPQLEQSADSRGEVGIQTNVRSICFTLQRFIRVVSSGANPVTLFLDDLQWCDKSVFTVVESLLCDTIGPSCLFFVGTYRSNEVADDDEILCLAQRLKSFGVPTIMLSLEGLNPSDLNTMVSDALCVFPRLTEPLSNIIYQKTKGNPFFVIAFMRSLVDRGLLEYSFDARRWVWNHDDIRSMDITSNVLHLLSSKMNGLSTSIQSALKVAACFGIKIEESLVKTLSSDPEHSDICDKLNQVVMEGLMIKGSSSEYQFVHDKIREAAYGLIPEKDRAQYHYSLGMTLYSITKGKVSEDMLFPIADQIKHGIGNLGAESPELGLDFAKLFELSSSKAVACSDHAASCSYLEHALSLLPTGHWKSHYEISFRLSLLLAESCYSCGDVEKAQCVLQEMTPKCRSTEEKLPAQALLAKILIDRKYLTEAYTLCCEVLSQLGEEIPEPFHPTNLTEELVATLQLIKNISCEDLMKMTEMDERLNHFMHFYSIMGTAAFFIKPTSLFFIVCKMVQLTMRNGLCEYSILGFVHLSAMLHSSHFSNIVRNDIACVSRIGRAVMSCWKTRYHSSMQLPKLYSAYYGFIAHYTEPLQTCADMLRQGFDIGMSLGQTGVAFQNSSLHISTALIAGERLPTLLERVDYYLDLTNTYQNENMKEHLSITRETISILIDNGESTSSSRHGIHVPSNMASTQVLEWIYFLLVIQTFWQGHNERCQHYIEKLLYRVTTDNWRLQYFTFFRGMNAYQLMRTNPTIKLRKTAKKSIKLINTAASHSRWNFLNKVHLLQAEEFSCDGNHDKAIGSYLAAICSAISSGFIHEQGLACELAGYHCKKIGDRGKAWSFFDQAKRCYTEWGSQMKVESVARYLDSLSDYSTTRASPSFISGGNCAHS</sequence>
<dbReference type="EMBL" id="JALLPB020000248">
    <property type="protein sequence ID" value="KAL3811601.1"/>
    <property type="molecule type" value="Genomic_DNA"/>
</dbReference>
<name>A0ABD3RLZ2_9STRA</name>
<dbReference type="InterPro" id="IPR027417">
    <property type="entry name" value="P-loop_NTPase"/>
</dbReference>
<dbReference type="PANTHER" id="PTHR43642:SF1">
    <property type="entry name" value="HYBRID SIGNAL TRANSDUCTION HISTIDINE KINASE G"/>
    <property type="match status" value="1"/>
</dbReference>
<organism evidence="2 3">
    <name type="scientific">Cyclostephanos tholiformis</name>
    <dbReference type="NCBI Taxonomy" id="382380"/>
    <lineage>
        <taxon>Eukaryota</taxon>
        <taxon>Sar</taxon>
        <taxon>Stramenopiles</taxon>
        <taxon>Ochrophyta</taxon>
        <taxon>Bacillariophyta</taxon>
        <taxon>Coscinodiscophyceae</taxon>
        <taxon>Thalassiosirophycidae</taxon>
        <taxon>Stephanodiscales</taxon>
        <taxon>Stephanodiscaceae</taxon>
        <taxon>Cyclostephanos</taxon>
    </lineage>
</organism>
<gene>
    <name evidence="2" type="ORF">ACHAXA_011198</name>
</gene>
<evidence type="ECO:0000313" key="3">
    <source>
        <dbReference type="Proteomes" id="UP001530377"/>
    </source>
</evidence>
<dbReference type="Proteomes" id="UP001530377">
    <property type="component" value="Unassembled WGS sequence"/>
</dbReference>
<evidence type="ECO:0000259" key="1">
    <source>
        <dbReference type="Pfam" id="PF13191"/>
    </source>
</evidence>
<dbReference type="SUPFAM" id="SSF52540">
    <property type="entry name" value="P-loop containing nucleoside triphosphate hydrolases"/>
    <property type="match status" value="1"/>
</dbReference>
<proteinExistence type="predicted"/>
<dbReference type="InterPro" id="IPR053159">
    <property type="entry name" value="Hybrid_Histidine_Kinase"/>
</dbReference>
<dbReference type="Pfam" id="PF13191">
    <property type="entry name" value="AAA_16"/>
    <property type="match status" value="1"/>
</dbReference>
<comment type="caution">
    <text evidence="2">The sequence shown here is derived from an EMBL/GenBank/DDBJ whole genome shotgun (WGS) entry which is preliminary data.</text>
</comment>